<dbReference type="STRING" id="6412.T1FT50"/>
<accession>T1FT50</accession>
<gene>
    <name evidence="4" type="primary">20211997</name>
    <name evidence="3" type="ORF">HELRODRAFT_191622</name>
</gene>
<reference evidence="3 5" key="2">
    <citation type="journal article" date="2013" name="Nature">
        <title>Insights into bilaterian evolution from three spiralian genomes.</title>
        <authorList>
            <person name="Simakov O."/>
            <person name="Marletaz F."/>
            <person name="Cho S.J."/>
            <person name="Edsinger-Gonzales E."/>
            <person name="Havlak P."/>
            <person name="Hellsten U."/>
            <person name="Kuo D.H."/>
            <person name="Larsson T."/>
            <person name="Lv J."/>
            <person name="Arendt D."/>
            <person name="Savage R."/>
            <person name="Osoegawa K."/>
            <person name="de Jong P."/>
            <person name="Grimwood J."/>
            <person name="Chapman J.A."/>
            <person name="Shapiro H."/>
            <person name="Aerts A."/>
            <person name="Otillar R.P."/>
            <person name="Terry A.Y."/>
            <person name="Boore J.L."/>
            <person name="Grigoriev I.V."/>
            <person name="Lindberg D.R."/>
            <person name="Seaver E.C."/>
            <person name="Weisblat D.A."/>
            <person name="Putnam N.H."/>
            <person name="Rokhsar D.S."/>
        </authorList>
    </citation>
    <scope>NUCLEOTIDE SEQUENCE</scope>
</reference>
<evidence type="ECO:0000313" key="3">
    <source>
        <dbReference type="EMBL" id="ESO04565.1"/>
    </source>
</evidence>
<dbReference type="Pfam" id="PF15260">
    <property type="entry name" value="FAM219A"/>
    <property type="match status" value="1"/>
</dbReference>
<organism evidence="4 5">
    <name type="scientific">Helobdella robusta</name>
    <name type="common">Californian leech</name>
    <dbReference type="NCBI Taxonomy" id="6412"/>
    <lineage>
        <taxon>Eukaryota</taxon>
        <taxon>Metazoa</taxon>
        <taxon>Spiralia</taxon>
        <taxon>Lophotrochozoa</taxon>
        <taxon>Annelida</taxon>
        <taxon>Clitellata</taxon>
        <taxon>Hirudinea</taxon>
        <taxon>Rhynchobdellida</taxon>
        <taxon>Glossiphoniidae</taxon>
        <taxon>Helobdella</taxon>
    </lineage>
</organism>
<sequence length="251" mass="28458">MEVVDDSGIDCEAGDLPKSALSLMKDGQKKILKNSDNSIKNEDIHIVGSIKNNSEQTGNQNKNENFIKDSVNKISVVDDKNDFSDEEVEIDNVNVNRSINQRPLHKKLDNHLASYKKNNNSNNNNNNNNNNNSNNNQTLRHHVISRNRLLVPSKADVSSETDIQPLVVIDIDDSEDEFAIPKLSKKAHSEMMQQLSKDGYNLDLDPDEDDLDLIPPRPLNEREILNSSIQVLFYNRNISNLRLAEAFINRE</sequence>
<dbReference type="EMBL" id="AMQM01004113">
    <property type="status" value="NOT_ANNOTATED_CDS"/>
    <property type="molecule type" value="Genomic_DNA"/>
</dbReference>
<dbReference type="OrthoDB" id="6119141at2759"/>
<name>T1FT50_HELRO</name>
<feature type="region of interest" description="Disordered" evidence="2">
    <location>
        <begin position="114"/>
        <end position="137"/>
    </location>
</feature>
<feature type="compositionally biased region" description="Low complexity" evidence="2">
    <location>
        <begin position="118"/>
        <end position="136"/>
    </location>
</feature>
<dbReference type="EnsemblMetazoa" id="HelroT191622">
    <property type="protein sequence ID" value="HelroP191622"/>
    <property type="gene ID" value="HelroG191622"/>
</dbReference>
<dbReference type="HOGENOM" id="CLU_1108114_0_0_1"/>
<evidence type="ECO:0000256" key="1">
    <source>
        <dbReference type="ARBA" id="ARBA00010549"/>
    </source>
</evidence>
<reference evidence="4" key="3">
    <citation type="submission" date="2015-06" db="UniProtKB">
        <authorList>
            <consortium name="EnsemblMetazoa"/>
        </authorList>
    </citation>
    <scope>IDENTIFICATION</scope>
</reference>
<protein>
    <submittedName>
        <fullName evidence="3 4">Uncharacterized protein</fullName>
    </submittedName>
</protein>
<proteinExistence type="inferred from homology"/>
<dbReference type="InterPro" id="IPR029339">
    <property type="entry name" value="FAM219"/>
</dbReference>
<dbReference type="Proteomes" id="UP000015101">
    <property type="component" value="Unassembled WGS sequence"/>
</dbReference>
<evidence type="ECO:0000256" key="2">
    <source>
        <dbReference type="SAM" id="MobiDB-lite"/>
    </source>
</evidence>
<comment type="similarity">
    <text evidence="1">Belongs to the FAM219 family.</text>
</comment>
<dbReference type="AlphaFoldDB" id="T1FT50"/>
<reference evidence="5" key="1">
    <citation type="submission" date="2012-12" db="EMBL/GenBank/DDBJ databases">
        <authorList>
            <person name="Hellsten U."/>
            <person name="Grimwood J."/>
            <person name="Chapman J.A."/>
            <person name="Shapiro H."/>
            <person name="Aerts A."/>
            <person name="Otillar R.P."/>
            <person name="Terry A.Y."/>
            <person name="Boore J.L."/>
            <person name="Simakov O."/>
            <person name="Marletaz F."/>
            <person name="Cho S.-J."/>
            <person name="Edsinger-Gonzales E."/>
            <person name="Havlak P."/>
            <person name="Kuo D.-H."/>
            <person name="Larsson T."/>
            <person name="Lv J."/>
            <person name="Arendt D."/>
            <person name="Savage R."/>
            <person name="Osoegawa K."/>
            <person name="de Jong P."/>
            <person name="Lindberg D.R."/>
            <person name="Seaver E.C."/>
            <person name="Weisblat D.A."/>
            <person name="Putnam N.H."/>
            <person name="Grigoriev I.V."/>
            <person name="Rokhsar D.S."/>
        </authorList>
    </citation>
    <scope>NUCLEOTIDE SEQUENCE</scope>
</reference>
<keyword evidence="5" id="KW-1185">Reference proteome</keyword>
<dbReference type="PANTHER" id="PTHR31281">
    <property type="entry name" value="PROTEIN FAM219A"/>
    <property type="match status" value="1"/>
</dbReference>
<dbReference type="CTD" id="20211997"/>
<dbReference type="EMBL" id="KB096457">
    <property type="protein sequence ID" value="ESO04565.1"/>
    <property type="molecule type" value="Genomic_DNA"/>
</dbReference>
<evidence type="ECO:0000313" key="4">
    <source>
        <dbReference type="EnsemblMetazoa" id="HelroP191622"/>
    </source>
</evidence>
<dbReference type="RefSeq" id="XP_009017144.1">
    <property type="nucleotide sequence ID" value="XM_009018896.1"/>
</dbReference>
<dbReference type="InParanoid" id="T1FT50"/>
<dbReference type="KEGG" id="hro:HELRODRAFT_191622"/>
<dbReference type="PANTHER" id="PTHR31281:SF3">
    <property type="entry name" value="PROTEIN FAM219A"/>
    <property type="match status" value="1"/>
</dbReference>
<dbReference type="GeneID" id="20211997"/>
<evidence type="ECO:0000313" key="5">
    <source>
        <dbReference type="Proteomes" id="UP000015101"/>
    </source>
</evidence>